<protein>
    <submittedName>
        <fullName evidence="1">Uncharacterized protein</fullName>
    </submittedName>
</protein>
<keyword evidence="2" id="KW-1185">Reference proteome</keyword>
<dbReference type="Proteomes" id="UP001630127">
    <property type="component" value="Unassembled WGS sequence"/>
</dbReference>
<evidence type="ECO:0000313" key="1">
    <source>
        <dbReference type="EMBL" id="KAL3514968.1"/>
    </source>
</evidence>
<sequence length="146" mass="16827">MTTHHSLPLYIINKPNLGKERKKKCDMEIASSINNNCLNIEMIALQAYTSLKDLIPSNTPPPSTNTRDCWRHIPIKDPLVQHAAWAYLQPMIALDNQAARRRTRTLSFFKDFFGCLNDVVLVILNTWFPYSYSAAKMEDEDKKLTE</sequence>
<evidence type="ECO:0000313" key="2">
    <source>
        <dbReference type="Proteomes" id="UP001630127"/>
    </source>
</evidence>
<dbReference type="PANTHER" id="PTHR34569">
    <property type="entry name" value="EXPRESSED PROTEIN"/>
    <property type="match status" value="1"/>
</dbReference>
<dbReference type="PANTHER" id="PTHR34569:SF21">
    <property type="match status" value="1"/>
</dbReference>
<organism evidence="1 2">
    <name type="scientific">Cinchona calisaya</name>
    <dbReference type="NCBI Taxonomy" id="153742"/>
    <lineage>
        <taxon>Eukaryota</taxon>
        <taxon>Viridiplantae</taxon>
        <taxon>Streptophyta</taxon>
        <taxon>Embryophyta</taxon>
        <taxon>Tracheophyta</taxon>
        <taxon>Spermatophyta</taxon>
        <taxon>Magnoliopsida</taxon>
        <taxon>eudicotyledons</taxon>
        <taxon>Gunneridae</taxon>
        <taxon>Pentapetalae</taxon>
        <taxon>asterids</taxon>
        <taxon>lamiids</taxon>
        <taxon>Gentianales</taxon>
        <taxon>Rubiaceae</taxon>
        <taxon>Cinchonoideae</taxon>
        <taxon>Cinchoneae</taxon>
        <taxon>Cinchona</taxon>
    </lineage>
</organism>
<reference evidence="1 2" key="1">
    <citation type="submission" date="2024-11" db="EMBL/GenBank/DDBJ databases">
        <title>A near-complete genome assembly of Cinchona calisaya.</title>
        <authorList>
            <person name="Lian D.C."/>
            <person name="Zhao X.W."/>
            <person name="Wei L."/>
        </authorList>
    </citation>
    <scope>NUCLEOTIDE SEQUENCE [LARGE SCALE GENOMIC DNA]</scope>
    <source>
        <tissue evidence="1">Nenye</tissue>
    </source>
</reference>
<dbReference type="AlphaFoldDB" id="A0ABD2ZB78"/>
<proteinExistence type="predicted"/>
<name>A0ABD2ZB78_9GENT</name>
<gene>
    <name evidence="1" type="ORF">ACH5RR_021870</name>
</gene>
<comment type="caution">
    <text evidence="1">The sequence shown here is derived from an EMBL/GenBank/DDBJ whole genome shotgun (WGS) entry which is preliminary data.</text>
</comment>
<accession>A0ABD2ZB78</accession>
<dbReference type="EMBL" id="JBJUIK010000010">
    <property type="protein sequence ID" value="KAL3514968.1"/>
    <property type="molecule type" value="Genomic_DNA"/>
</dbReference>